<dbReference type="InterPro" id="IPR052969">
    <property type="entry name" value="Thr-specific_kinase-like"/>
</dbReference>
<comment type="caution">
    <text evidence="3">The sequence shown here is derived from an EMBL/GenBank/DDBJ whole genome shotgun (WGS) entry which is preliminary data.</text>
</comment>
<sequence length="385" mass="40240">MNSDESSDSRSARIFIIWPPAPKLLASCTGPPRWSLSLVSALVGRALATTPGVSPASVSRSQNPGTSFNIQKTINTPEIPPTPDIVLLVDKTGSMGGAIADIRTNLKNVISSITSSQPTAEFAVVEFGDDRGASSVQFWVDIGLSSDVTALQNAVNGLTAGGFGDTPEDWINALYQIASGDISFRSGSSRVVVRVGDAPSHDPSGGHTLNDAISALKAANIRVIAVDVGYNYPPSPGKGAIDTNGQASSVTSATGGSLLPVGSGASGVTDAITNGLYDFPPHELYSAEWHCRHLHRDGERGQQCSERRHDKLLRWLLSERCAGAKFGPYPTSTNIKLVQAPGATPKAVPGEGAVTWQIRVKGCAQLITTDDAGNNATPINCCARP</sequence>
<dbReference type="InterPro" id="IPR002035">
    <property type="entry name" value="VWF_A"/>
</dbReference>
<evidence type="ECO:0000313" key="3">
    <source>
        <dbReference type="EMBL" id="OKP10131.1"/>
    </source>
</evidence>
<dbReference type="SMART" id="SM00327">
    <property type="entry name" value="VWA"/>
    <property type="match status" value="1"/>
</dbReference>
<evidence type="ECO:0000259" key="2">
    <source>
        <dbReference type="PROSITE" id="PS50234"/>
    </source>
</evidence>
<feature type="domain" description="VWFA" evidence="2">
    <location>
        <begin position="84"/>
        <end position="229"/>
    </location>
</feature>
<evidence type="ECO:0000256" key="1">
    <source>
        <dbReference type="SAM" id="MobiDB-lite"/>
    </source>
</evidence>
<feature type="region of interest" description="Disordered" evidence="1">
    <location>
        <begin position="51"/>
        <end position="75"/>
    </location>
</feature>
<dbReference type="EMBL" id="MNBE01000391">
    <property type="protein sequence ID" value="OKP10131.1"/>
    <property type="molecule type" value="Genomic_DNA"/>
</dbReference>
<feature type="compositionally biased region" description="Polar residues" evidence="1">
    <location>
        <begin position="56"/>
        <end position="75"/>
    </location>
</feature>
<accession>A0A1Q5UCE6</accession>
<dbReference type="STRING" id="1316194.A0A1Q5UCE6"/>
<dbReference type="CDD" id="cd00198">
    <property type="entry name" value="vWFA"/>
    <property type="match status" value="1"/>
</dbReference>
<gene>
    <name evidence="3" type="ORF">PENSUB_4485</name>
</gene>
<protein>
    <recommendedName>
        <fullName evidence="2">VWFA domain-containing protein</fullName>
    </recommendedName>
</protein>
<evidence type="ECO:0000313" key="4">
    <source>
        <dbReference type="Proteomes" id="UP000186955"/>
    </source>
</evidence>
<reference evidence="3 4" key="1">
    <citation type="submission" date="2016-10" db="EMBL/GenBank/DDBJ databases">
        <title>Genome sequence of the ascomycete fungus Penicillium subrubescens.</title>
        <authorList>
            <person name="De Vries R.P."/>
            <person name="Peng M."/>
            <person name="Dilokpimol A."/>
            <person name="Hilden K."/>
            <person name="Makela M.R."/>
            <person name="Grigoriev I."/>
            <person name="Riley R."/>
            <person name="Granchi Z."/>
        </authorList>
    </citation>
    <scope>NUCLEOTIDE SEQUENCE [LARGE SCALE GENOMIC DNA]</scope>
    <source>
        <strain evidence="3 4">CBS 132785</strain>
    </source>
</reference>
<dbReference type="SUPFAM" id="SSF53300">
    <property type="entry name" value="vWA-like"/>
    <property type="match status" value="1"/>
</dbReference>
<dbReference type="AlphaFoldDB" id="A0A1Q5UCE6"/>
<organism evidence="3 4">
    <name type="scientific">Penicillium subrubescens</name>
    <dbReference type="NCBI Taxonomy" id="1316194"/>
    <lineage>
        <taxon>Eukaryota</taxon>
        <taxon>Fungi</taxon>
        <taxon>Dikarya</taxon>
        <taxon>Ascomycota</taxon>
        <taxon>Pezizomycotina</taxon>
        <taxon>Eurotiomycetes</taxon>
        <taxon>Eurotiomycetidae</taxon>
        <taxon>Eurotiales</taxon>
        <taxon>Aspergillaceae</taxon>
        <taxon>Penicillium</taxon>
    </lineage>
</organism>
<name>A0A1Q5UCE6_9EURO</name>
<dbReference type="Gene3D" id="3.40.50.410">
    <property type="entry name" value="von Willebrand factor, type A domain"/>
    <property type="match status" value="1"/>
</dbReference>
<dbReference type="Pfam" id="PF00092">
    <property type="entry name" value="VWA"/>
    <property type="match status" value="1"/>
</dbReference>
<keyword evidence="4" id="KW-1185">Reference proteome</keyword>
<dbReference type="PROSITE" id="PS50234">
    <property type="entry name" value="VWFA"/>
    <property type="match status" value="1"/>
</dbReference>
<dbReference type="Proteomes" id="UP000186955">
    <property type="component" value="Unassembled WGS sequence"/>
</dbReference>
<dbReference type="InterPro" id="IPR036465">
    <property type="entry name" value="vWFA_dom_sf"/>
</dbReference>
<proteinExistence type="predicted"/>
<dbReference type="PANTHER" id="PTHR47763">
    <property type="entry name" value="ALPHA-PROTEIN KINASE VWKA"/>
    <property type="match status" value="1"/>
</dbReference>